<dbReference type="InterPro" id="IPR011042">
    <property type="entry name" value="6-blade_b-propeller_TolB-like"/>
</dbReference>
<feature type="domain" description="Glucose/Sorbosone dehydrogenase" evidence="2">
    <location>
        <begin position="50"/>
        <end position="377"/>
    </location>
</feature>
<protein>
    <submittedName>
        <fullName evidence="3">Glucose/arabinose dehydrogenase</fullName>
    </submittedName>
</protein>
<dbReference type="Pfam" id="PF07995">
    <property type="entry name" value="GSDH"/>
    <property type="match status" value="1"/>
</dbReference>
<sequence>MMKPSRSLLLAAALLPAIGLSTTASAETVEADIGSEYESFNLVRVADGISHGWAVGFLPDGRVLVTERAGALYLIENGNKTELDGLPSIAVQGQGGLLDVVPHPDYDDNGWIYFTYSKGDSDSTVPALARARIDGDSLVDMEELFESNTPTSPGRHYGSRIVFLEDGTLLMTIGDRGAEPPRAQDPMDHSGSIVRLTTDGDVPDNNPFVDSEEHAPEIFSYGHRNIQGMIVHPDSLQVWVTEHGPRGGDELNLIEAGGNYGWPTVTLGRDYRTEDDFPDAEARRMDGMVDPVFEFLPTLAPSGLAVVNGDAFPAWEGNLLAGGLRAQRILRLTIEDNHVVHAEELLHGKVGRIRDVRQAPDGHIYVLSDESDGALYRMEPAD</sequence>
<dbReference type="PANTHER" id="PTHR19328">
    <property type="entry name" value="HEDGEHOG-INTERACTING PROTEIN"/>
    <property type="match status" value="1"/>
</dbReference>
<keyword evidence="1" id="KW-0732">Signal</keyword>
<evidence type="ECO:0000313" key="3">
    <source>
        <dbReference type="EMBL" id="MCP1675964.1"/>
    </source>
</evidence>
<dbReference type="Gene3D" id="2.120.10.30">
    <property type="entry name" value="TolB, C-terminal domain"/>
    <property type="match status" value="1"/>
</dbReference>
<evidence type="ECO:0000256" key="1">
    <source>
        <dbReference type="SAM" id="SignalP"/>
    </source>
</evidence>
<keyword evidence="4" id="KW-1185">Reference proteome</keyword>
<gene>
    <name evidence="3" type="ORF">J2T57_003119</name>
</gene>
<evidence type="ECO:0000313" key="4">
    <source>
        <dbReference type="Proteomes" id="UP001205843"/>
    </source>
</evidence>
<accession>A0AAE3KCL9</accession>
<dbReference type="SUPFAM" id="SSF50952">
    <property type="entry name" value="Soluble quinoprotein glucose dehydrogenase"/>
    <property type="match status" value="1"/>
</dbReference>
<proteinExistence type="predicted"/>
<dbReference type="AlphaFoldDB" id="A0AAE3KCL9"/>
<feature type="chain" id="PRO_5041989793" evidence="1">
    <location>
        <begin position="27"/>
        <end position="382"/>
    </location>
</feature>
<dbReference type="InterPro" id="IPR012938">
    <property type="entry name" value="Glc/Sorbosone_DH"/>
</dbReference>
<dbReference type="EMBL" id="JALJXV010000007">
    <property type="protein sequence ID" value="MCP1675964.1"/>
    <property type="molecule type" value="Genomic_DNA"/>
</dbReference>
<reference evidence="3" key="1">
    <citation type="submission" date="2022-03" db="EMBL/GenBank/DDBJ databases">
        <title>Genomic Encyclopedia of Type Strains, Phase III (KMG-III): the genomes of soil and plant-associated and newly described type strains.</title>
        <authorList>
            <person name="Whitman W."/>
        </authorList>
    </citation>
    <scope>NUCLEOTIDE SEQUENCE</scope>
    <source>
        <strain evidence="3">ANL 6-2</strain>
    </source>
</reference>
<evidence type="ECO:0000259" key="2">
    <source>
        <dbReference type="Pfam" id="PF07995"/>
    </source>
</evidence>
<name>A0AAE3KCL9_9GAMM</name>
<comment type="caution">
    <text evidence="3">The sequence shown here is derived from an EMBL/GenBank/DDBJ whole genome shotgun (WGS) entry which is preliminary data.</text>
</comment>
<organism evidence="3 4">
    <name type="scientific">Natronocella acetinitrilica</name>
    <dbReference type="NCBI Taxonomy" id="414046"/>
    <lineage>
        <taxon>Bacteria</taxon>
        <taxon>Pseudomonadati</taxon>
        <taxon>Pseudomonadota</taxon>
        <taxon>Gammaproteobacteria</taxon>
        <taxon>Chromatiales</taxon>
        <taxon>Ectothiorhodospiraceae</taxon>
        <taxon>Natronocella</taxon>
    </lineage>
</organism>
<dbReference type="PANTHER" id="PTHR19328:SF75">
    <property type="entry name" value="ALDOSE SUGAR DEHYDROGENASE YLII"/>
    <property type="match status" value="1"/>
</dbReference>
<feature type="signal peptide" evidence="1">
    <location>
        <begin position="1"/>
        <end position="26"/>
    </location>
</feature>
<dbReference type="InterPro" id="IPR011041">
    <property type="entry name" value="Quinoprot_gluc/sorb_DH_b-prop"/>
</dbReference>
<dbReference type="Proteomes" id="UP001205843">
    <property type="component" value="Unassembled WGS sequence"/>
</dbReference>